<feature type="compositionally biased region" description="Low complexity" evidence="1">
    <location>
        <begin position="38"/>
        <end position="49"/>
    </location>
</feature>
<name>A0A1I6XSM4_9ACTN</name>
<evidence type="ECO:0000259" key="3">
    <source>
        <dbReference type="Pfam" id="PF10708"/>
    </source>
</evidence>
<reference evidence="5" key="1">
    <citation type="submission" date="2016-10" db="EMBL/GenBank/DDBJ databases">
        <authorList>
            <person name="Varghese N."/>
            <person name="Submissions S."/>
        </authorList>
    </citation>
    <scope>NUCLEOTIDE SEQUENCE [LARGE SCALE GENOMIC DNA]</scope>
    <source>
        <strain evidence="5">DSM 46136</strain>
    </source>
</reference>
<keyword evidence="2" id="KW-0812">Transmembrane</keyword>
<evidence type="ECO:0000256" key="2">
    <source>
        <dbReference type="SAM" id="Phobius"/>
    </source>
</evidence>
<dbReference type="InterPro" id="IPR018929">
    <property type="entry name" value="DUF2510"/>
</dbReference>
<gene>
    <name evidence="4" type="ORF">SAMN05660657_00633</name>
</gene>
<organism evidence="4 5">
    <name type="scientific">Geodermatophilus amargosae</name>
    <dbReference type="NCBI Taxonomy" id="1296565"/>
    <lineage>
        <taxon>Bacteria</taxon>
        <taxon>Bacillati</taxon>
        <taxon>Actinomycetota</taxon>
        <taxon>Actinomycetes</taxon>
        <taxon>Geodermatophilales</taxon>
        <taxon>Geodermatophilaceae</taxon>
        <taxon>Geodermatophilus</taxon>
    </lineage>
</organism>
<keyword evidence="2" id="KW-1133">Transmembrane helix</keyword>
<feature type="transmembrane region" description="Helical" evidence="2">
    <location>
        <begin position="82"/>
        <end position="104"/>
    </location>
</feature>
<evidence type="ECO:0000313" key="4">
    <source>
        <dbReference type="EMBL" id="SFT41408.1"/>
    </source>
</evidence>
<feature type="domain" description="DUF2510" evidence="3">
    <location>
        <begin position="11"/>
        <end position="43"/>
    </location>
</feature>
<sequence>MTGPGLTAAPAGWYPDPDGATGMVRWWNGESWSDVTTPAGPGVAVQASPVPAPPRPPAPSTWGSDAWQPGPASEPRRGARTAWWIGGSVLAVVAVVVVALVVGLSGGSPTGPGAVTDPPVASSPPAGSTFPPGTVRIIDEESGISYPFLGNGWYEYDRGPMPETRTIAGQYFITQEQTPDGGIFIAQCTSGPVADGYGWTGPGSEQATVTALADSVRAAYYPYPNEREVLRDEALTVDGHAAHLIEFQLTWDVEGYDSTGERAALLVVDVGRPDPALLYVSIPNTHAELYGTIDRLVADIDVL</sequence>
<feature type="region of interest" description="Disordered" evidence="1">
    <location>
        <begin position="107"/>
        <end position="131"/>
    </location>
</feature>
<proteinExistence type="predicted"/>
<feature type="compositionally biased region" description="Pro residues" evidence="1">
    <location>
        <begin position="50"/>
        <end position="59"/>
    </location>
</feature>
<feature type="region of interest" description="Disordered" evidence="1">
    <location>
        <begin position="1"/>
        <end position="20"/>
    </location>
</feature>
<dbReference type="Pfam" id="PF10708">
    <property type="entry name" value="DUF2510"/>
    <property type="match status" value="1"/>
</dbReference>
<dbReference type="STRING" id="1296565.SAMN05660657_00633"/>
<evidence type="ECO:0000256" key="1">
    <source>
        <dbReference type="SAM" id="MobiDB-lite"/>
    </source>
</evidence>
<evidence type="ECO:0000313" key="5">
    <source>
        <dbReference type="Proteomes" id="UP000199546"/>
    </source>
</evidence>
<dbReference type="OrthoDB" id="5065474at2"/>
<dbReference type="EMBL" id="FPBA01000002">
    <property type="protein sequence ID" value="SFT41408.1"/>
    <property type="molecule type" value="Genomic_DNA"/>
</dbReference>
<keyword evidence="5" id="KW-1185">Reference proteome</keyword>
<protein>
    <recommendedName>
        <fullName evidence="3">DUF2510 domain-containing protein</fullName>
    </recommendedName>
</protein>
<dbReference type="RefSeq" id="WP_093577988.1">
    <property type="nucleotide sequence ID" value="NZ_FPBA01000002.1"/>
</dbReference>
<accession>A0A1I6XSM4</accession>
<dbReference type="Proteomes" id="UP000199546">
    <property type="component" value="Unassembled WGS sequence"/>
</dbReference>
<dbReference type="AlphaFoldDB" id="A0A1I6XSM4"/>
<keyword evidence="2" id="KW-0472">Membrane</keyword>
<feature type="region of interest" description="Disordered" evidence="1">
    <location>
        <begin position="31"/>
        <end position="75"/>
    </location>
</feature>